<accession>A0A1L9SF11</accession>
<dbReference type="AlphaFoldDB" id="A0A1L9SF11"/>
<dbReference type="InterPro" id="IPR000182">
    <property type="entry name" value="GNAT_dom"/>
</dbReference>
<protein>
    <recommendedName>
        <fullName evidence="1">N-acetyltransferase domain-containing protein</fullName>
    </recommendedName>
</protein>
<dbReference type="SUPFAM" id="SSF55729">
    <property type="entry name" value="Acyl-CoA N-acyltransferases (Nat)"/>
    <property type="match status" value="1"/>
</dbReference>
<dbReference type="RefSeq" id="XP_022580252.1">
    <property type="nucleotide sequence ID" value="XM_022725886.1"/>
</dbReference>
<sequence length="240" mass="26991">MTVGLPVGLPVDLPPAQLPSASTLPGRTVSLERLTLEHADGLFACLGGTDAAHRPLWTYIPDGPYEDVDSFRASLAAKIASANYFFAVIDRRAVVDGTPNSLFGREVGYICLMRIEPAHFCVEMGHVLFSPFLQRTVCASEAVYLLACYAIDTLGYRRLEWKCDSLNAKSRHAALRYGFAFEGIFRQHLVIRGRNRDTAWFSILREEWQGSLRGAMEAWLDEANFNENGTQKRRLEEFRK</sequence>
<dbReference type="OrthoDB" id="41238at2759"/>
<keyword evidence="3" id="KW-1185">Reference proteome</keyword>
<proteinExistence type="predicted"/>
<feature type="domain" description="N-acetyltransferase" evidence="1">
    <location>
        <begin position="31"/>
        <end position="179"/>
    </location>
</feature>
<dbReference type="FunFam" id="3.40.630.30:FF:000047">
    <property type="entry name" value="Acetyltransferase, GNAT family"/>
    <property type="match status" value="1"/>
</dbReference>
<organism evidence="2 3">
    <name type="scientific">Penicilliopsis zonata CBS 506.65</name>
    <dbReference type="NCBI Taxonomy" id="1073090"/>
    <lineage>
        <taxon>Eukaryota</taxon>
        <taxon>Fungi</taxon>
        <taxon>Dikarya</taxon>
        <taxon>Ascomycota</taxon>
        <taxon>Pezizomycotina</taxon>
        <taxon>Eurotiomycetes</taxon>
        <taxon>Eurotiomycetidae</taxon>
        <taxon>Eurotiales</taxon>
        <taxon>Aspergillaceae</taxon>
        <taxon>Penicilliopsis</taxon>
    </lineage>
</organism>
<dbReference type="EMBL" id="KV878344">
    <property type="protein sequence ID" value="OJJ45742.1"/>
    <property type="molecule type" value="Genomic_DNA"/>
</dbReference>
<dbReference type="InterPro" id="IPR051908">
    <property type="entry name" value="Ribosomal_N-acetyltransferase"/>
</dbReference>
<evidence type="ECO:0000259" key="1">
    <source>
        <dbReference type="Pfam" id="PF13302"/>
    </source>
</evidence>
<dbReference type="GO" id="GO:1990189">
    <property type="term" value="F:protein N-terminal-serine acetyltransferase activity"/>
    <property type="evidence" value="ECO:0007669"/>
    <property type="project" value="TreeGrafter"/>
</dbReference>
<dbReference type="InterPro" id="IPR016181">
    <property type="entry name" value="Acyl_CoA_acyltransferase"/>
</dbReference>
<dbReference type="PANTHER" id="PTHR43441:SF2">
    <property type="entry name" value="FAMILY ACETYLTRANSFERASE, PUTATIVE (AFU_ORTHOLOGUE AFUA_7G00850)-RELATED"/>
    <property type="match status" value="1"/>
</dbReference>
<reference evidence="3" key="1">
    <citation type="journal article" date="2017" name="Genome Biol.">
        <title>Comparative genomics reveals high biological diversity and specific adaptations in the industrially and medically important fungal genus Aspergillus.</title>
        <authorList>
            <person name="de Vries R.P."/>
            <person name="Riley R."/>
            <person name="Wiebenga A."/>
            <person name="Aguilar-Osorio G."/>
            <person name="Amillis S."/>
            <person name="Uchima C.A."/>
            <person name="Anderluh G."/>
            <person name="Asadollahi M."/>
            <person name="Askin M."/>
            <person name="Barry K."/>
            <person name="Battaglia E."/>
            <person name="Bayram O."/>
            <person name="Benocci T."/>
            <person name="Braus-Stromeyer S.A."/>
            <person name="Caldana C."/>
            <person name="Canovas D."/>
            <person name="Cerqueira G.C."/>
            <person name="Chen F."/>
            <person name="Chen W."/>
            <person name="Choi C."/>
            <person name="Clum A."/>
            <person name="Dos Santos R.A."/>
            <person name="Damasio A.R."/>
            <person name="Diallinas G."/>
            <person name="Emri T."/>
            <person name="Fekete E."/>
            <person name="Flipphi M."/>
            <person name="Freyberg S."/>
            <person name="Gallo A."/>
            <person name="Gournas C."/>
            <person name="Habgood R."/>
            <person name="Hainaut M."/>
            <person name="Harispe M.L."/>
            <person name="Henrissat B."/>
            <person name="Hilden K.S."/>
            <person name="Hope R."/>
            <person name="Hossain A."/>
            <person name="Karabika E."/>
            <person name="Karaffa L."/>
            <person name="Karanyi Z."/>
            <person name="Krasevec N."/>
            <person name="Kuo A."/>
            <person name="Kusch H."/>
            <person name="LaButti K."/>
            <person name="Lagendijk E.L."/>
            <person name="Lapidus A."/>
            <person name="Levasseur A."/>
            <person name="Lindquist E."/>
            <person name="Lipzen A."/>
            <person name="Logrieco A.F."/>
            <person name="MacCabe A."/>
            <person name="Maekelae M.R."/>
            <person name="Malavazi I."/>
            <person name="Melin P."/>
            <person name="Meyer V."/>
            <person name="Mielnichuk N."/>
            <person name="Miskei M."/>
            <person name="Molnar A.P."/>
            <person name="Mule G."/>
            <person name="Ngan C.Y."/>
            <person name="Orejas M."/>
            <person name="Orosz E."/>
            <person name="Ouedraogo J.P."/>
            <person name="Overkamp K.M."/>
            <person name="Park H.-S."/>
            <person name="Perrone G."/>
            <person name="Piumi F."/>
            <person name="Punt P.J."/>
            <person name="Ram A.F."/>
            <person name="Ramon A."/>
            <person name="Rauscher S."/>
            <person name="Record E."/>
            <person name="Riano-Pachon D.M."/>
            <person name="Robert V."/>
            <person name="Roehrig J."/>
            <person name="Ruller R."/>
            <person name="Salamov A."/>
            <person name="Salih N.S."/>
            <person name="Samson R.A."/>
            <person name="Sandor E."/>
            <person name="Sanguinetti M."/>
            <person name="Schuetze T."/>
            <person name="Sepcic K."/>
            <person name="Shelest E."/>
            <person name="Sherlock G."/>
            <person name="Sophianopoulou V."/>
            <person name="Squina F.M."/>
            <person name="Sun H."/>
            <person name="Susca A."/>
            <person name="Todd R.B."/>
            <person name="Tsang A."/>
            <person name="Unkles S.E."/>
            <person name="van de Wiele N."/>
            <person name="van Rossen-Uffink D."/>
            <person name="Oliveira J.V."/>
            <person name="Vesth T.C."/>
            <person name="Visser J."/>
            <person name="Yu J.-H."/>
            <person name="Zhou M."/>
            <person name="Andersen M.R."/>
            <person name="Archer D.B."/>
            <person name="Baker S.E."/>
            <person name="Benoit I."/>
            <person name="Brakhage A.A."/>
            <person name="Braus G.H."/>
            <person name="Fischer R."/>
            <person name="Frisvad J.C."/>
            <person name="Goldman G.H."/>
            <person name="Houbraken J."/>
            <person name="Oakley B."/>
            <person name="Pocsi I."/>
            <person name="Scazzocchio C."/>
            <person name="Seiboth B."/>
            <person name="vanKuyk P.A."/>
            <person name="Wortman J."/>
            <person name="Dyer P.S."/>
            <person name="Grigoriev I.V."/>
        </authorList>
    </citation>
    <scope>NUCLEOTIDE SEQUENCE [LARGE SCALE GENOMIC DNA]</scope>
    <source>
        <strain evidence="3">CBS 506.65</strain>
    </source>
</reference>
<dbReference type="PANTHER" id="PTHR43441">
    <property type="entry name" value="RIBOSOMAL-PROTEIN-SERINE ACETYLTRANSFERASE"/>
    <property type="match status" value="1"/>
</dbReference>
<dbReference type="Gene3D" id="3.40.630.30">
    <property type="match status" value="1"/>
</dbReference>
<gene>
    <name evidence="2" type="ORF">ASPZODRAFT_152745</name>
</gene>
<dbReference type="VEuPathDB" id="FungiDB:ASPZODRAFT_152745"/>
<dbReference type="GeneID" id="34612350"/>
<dbReference type="Pfam" id="PF13302">
    <property type="entry name" value="Acetyltransf_3"/>
    <property type="match status" value="1"/>
</dbReference>
<evidence type="ECO:0000313" key="2">
    <source>
        <dbReference type="EMBL" id="OJJ45742.1"/>
    </source>
</evidence>
<evidence type="ECO:0000313" key="3">
    <source>
        <dbReference type="Proteomes" id="UP000184188"/>
    </source>
</evidence>
<dbReference type="GO" id="GO:0008999">
    <property type="term" value="F:protein-N-terminal-alanine acetyltransferase activity"/>
    <property type="evidence" value="ECO:0007669"/>
    <property type="project" value="TreeGrafter"/>
</dbReference>
<name>A0A1L9SF11_9EURO</name>
<dbReference type="Proteomes" id="UP000184188">
    <property type="component" value="Unassembled WGS sequence"/>
</dbReference>